<accession>A0A5C3MNJ5</accession>
<sequence length="238" mass="26077">MVLHSIPSHSIHTIHGTLSGFPSGHKLSNNKVLEAIVPPPRTGNIAPQRIAFPSKSMSPPPLSESKSDSEELSWKVVRRPTKGSPRRAPPPPPPKRVVPPPTEVKSDDLLDPFADEATDYITLVDATPVTMDLTSSYSPPIEIHIQPTPASPEPISSVSILYQPPGLSTSYSEEQQRVADHAAHAARLKFVAAMVMNRVHCHVRPLRRRAVLDPWLNPSMKRAYVRSGLSRMVAVDAE</sequence>
<feature type="compositionally biased region" description="Pro residues" evidence="1">
    <location>
        <begin position="87"/>
        <end position="102"/>
    </location>
</feature>
<gene>
    <name evidence="2" type="ORF">OE88DRAFT_1073130</name>
</gene>
<reference evidence="2 3" key="1">
    <citation type="journal article" date="2019" name="Nat. Ecol. Evol.">
        <title>Megaphylogeny resolves global patterns of mushroom evolution.</title>
        <authorList>
            <person name="Varga T."/>
            <person name="Krizsan K."/>
            <person name="Foldi C."/>
            <person name="Dima B."/>
            <person name="Sanchez-Garcia M."/>
            <person name="Sanchez-Ramirez S."/>
            <person name="Szollosi G.J."/>
            <person name="Szarkandi J.G."/>
            <person name="Papp V."/>
            <person name="Albert L."/>
            <person name="Andreopoulos W."/>
            <person name="Angelini C."/>
            <person name="Antonin V."/>
            <person name="Barry K.W."/>
            <person name="Bougher N.L."/>
            <person name="Buchanan P."/>
            <person name="Buyck B."/>
            <person name="Bense V."/>
            <person name="Catcheside P."/>
            <person name="Chovatia M."/>
            <person name="Cooper J."/>
            <person name="Damon W."/>
            <person name="Desjardin D."/>
            <person name="Finy P."/>
            <person name="Geml J."/>
            <person name="Haridas S."/>
            <person name="Hughes K."/>
            <person name="Justo A."/>
            <person name="Karasinski D."/>
            <person name="Kautmanova I."/>
            <person name="Kiss B."/>
            <person name="Kocsube S."/>
            <person name="Kotiranta H."/>
            <person name="LaButti K.M."/>
            <person name="Lechner B.E."/>
            <person name="Liimatainen K."/>
            <person name="Lipzen A."/>
            <person name="Lukacs Z."/>
            <person name="Mihaltcheva S."/>
            <person name="Morgado L.N."/>
            <person name="Niskanen T."/>
            <person name="Noordeloos M.E."/>
            <person name="Ohm R.A."/>
            <person name="Ortiz-Santana B."/>
            <person name="Ovrebo C."/>
            <person name="Racz N."/>
            <person name="Riley R."/>
            <person name="Savchenko A."/>
            <person name="Shiryaev A."/>
            <person name="Soop K."/>
            <person name="Spirin V."/>
            <person name="Szebenyi C."/>
            <person name="Tomsovsky M."/>
            <person name="Tulloss R.E."/>
            <person name="Uehling J."/>
            <person name="Grigoriev I.V."/>
            <person name="Vagvolgyi C."/>
            <person name="Papp T."/>
            <person name="Martin F.M."/>
            <person name="Miettinen O."/>
            <person name="Hibbett D.S."/>
            <person name="Nagy L.G."/>
        </authorList>
    </citation>
    <scope>NUCLEOTIDE SEQUENCE [LARGE SCALE GENOMIC DNA]</scope>
    <source>
        <strain evidence="2 3">OMC1185</strain>
    </source>
</reference>
<dbReference type="EMBL" id="ML213535">
    <property type="protein sequence ID" value="TFK45926.1"/>
    <property type="molecule type" value="Genomic_DNA"/>
</dbReference>
<protein>
    <submittedName>
        <fullName evidence="2">Uncharacterized protein</fullName>
    </submittedName>
</protein>
<feature type="compositionally biased region" description="Basic residues" evidence="1">
    <location>
        <begin position="76"/>
        <end position="85"/>
    </location>
</feature>
<dbReference type="STRING" id="5364.A0A5C3MNJ5"/>
<feature type="compositionally biased region" description="Low complexity" evidence="1">
    <location>
        <begin position="1"/>
        <end position="15"/>
    </location>
</feature>
<feature type="region of interest" description="Disordered" evidence="1">
    <location>
        <begin position="37"/>
        <end position="108"/>
    </location>
</feature>
<proteinExistence type="predicted"/>
<keyword evidence="3" id="KW-1185">Reference proteome</keyword>
<dbReference type="AlphaFoldDB" id="A0A5C3MNJ5"/>
<evidence type="ECO:0000313" key="2">
    <source>
        <dbReference type="EMBL" id="TFK45926.1"/>
    </source>
</evidence>
<dbReference type="Proteomes" id="UP000305948">
    <property type="component" value="Unassembled WGS sequence"/>
</dbReference>
<evidence type="ECO:0000313" key="3">
    <source>
        <dbReference type="Proteomes" id="UP000305948"/>
    </source>
</evidence>
<name>A0A5C3MNJ5_9AGAM</name>
<evidence type="ECO:0000256" key="1">
    <source>
        <dbReference type="SAM" id="MobiDB-lite"/>
    </source>
</evidence>
<feature type="region of interest" description="Disordered" evidence="1">
    <location>
        <begin position="1"/>
        <end position="23"/>
    </location>
</feature>
<dbReference type="OrthoDB" id="2668396at2759"/>
<organism evidence="2 3">
    <name type="scientific">Heliocybe sulcata</name>
    <dbReference type="NCBI Taxonomy" id="5364"/>
    <lineage>
        <taxon>Eukaryota</taxon>
        <taxon>Fungi</taxon>
        <taxon>Dikarya</taxon>
        <taxon>Basidiomycota</taxon>
        <taxon>Agaricomycotina</taxon>
        <taxon>Agaricomycetes</taxon>
        <taxon>Gloeophyllales</taxon>
        <taxon>Gloeophyllaceae</taxon>
        <taxon>Heliocybe</taxon>
    </lineage>
</organism>